<protein>
    <submittedName>
        <fullName evidence="1">Uncharacterized protein</fullName>
    </submittedName>
</protein>
<dbReference type="Proteomes" id="UP000005244">
    <property type="component" value="Unassembled WGS sequence"/>
</dbReference>
<evidence type="ECO:0000313" key="2">
    <source>
        <dbReference type="Proteomes" id="UP000005244"/>
    </source>
</evidence>
<accession>J5U7I9</accession>
<name>J5U7I9_9FIRM</name>
<keyword evidence="2" id="KW-1185">Reference proteome</keyword>
<evidence type="ECO:0000313" key="1">
    <source>
        <dbReference type="EMBL" id="EJU20404.1"/>
    </source>
</evidence>
<sequence>MRLTLDKIFQYTEEREIIYTGEIDFTEIDIDDCNILIFDKTVYEGAFSGKAISLTEYVEQYSNAEFEILTEGYNGYCTIYSGWIWQEGKEPVSGIIHIYNIGEIIYRIDS</sequence>
<dbReference type="AlphaFoldDB" id="J5U7I9"/>
<gene>
    <name evidence="1" type="ORF">HMPREF1143_0410</name>
</gene>
<proteinExistence type="predicted"/>
<comment type="caution">
    <text evidence="1">The sequence shown here is derived from an EMBL/GenBank/DDBJ whole genome shotgun (WGS) entry which is preliminary data.</text>
</comment>
<reference evidence="1 2" key="1">
    <citation type="submission" date="2012-07" db="EMBL/GenBank/DDBJ databases">
        <authorList>
            <person name="Durkin A.S."/>
            <person name="McCorrison J."/>
            <person name="Torralba M."/>
            <person name="Gillis M."/>
            <person name="Methe B."/>
            <person name="Sutton G."/>
            <person name="Nelson K.E."/>
        </authorList>
    </citation>
    <scope>NUCLEOTIDE SEQUENCE [LARGE SCALE GENOMIC DNA]</scope>
    <source>
        <strain evidence="1 2">OBRC8</strain>
    </source>
</reference>
<organism evidence="1 2">
    <name type="scientific">Peptoanaerobacter stomatis</name>
    <dbReference type="NCBI Taxonomy" id="796937"/>
    <lineage>
        <taxon>Bacteria</taxon>
        <taxon>Bacillati</taxon>
        <taxon>Bacillota</taxon>
        <taxon>Clostridia</taxon>
        <taxon>Peptostreptococcales</taxon>
        <taxon>Filifactoraceae</taxon>
        <taxon>Peptoanaerobacter</taxon>
    </lineage>
</organism>
<dbReference type="EMBL" id="ALNK01000035">
    <property type="protein sequence ID" value="EJU20404.1"/>
    <property type="molecule type" value="Genomic_DNA"/>
</dbReference>